<reference evidence="5" key="2">
    <citation type="submission" date="2007-04" db="EMBL/GenBank/DDBJ databases">
        <title>The genome of the human body louse.</title>
        <authorList>
            <consortium name="The Human Body Louse Genome Consortium"/>
            <person name="Kirkness E."/>
            <person name="Walenz B."/>
            <person name="Hass B."/>
            <person name="Bruggner R."/>
            <person name="Strausberg R."/>
        </authorList>
    </citation>
    <scope>NUCLEOTIDE SEQUENCE</scope>
    <source>
        <strain evidence="5">USDA</strain>
    </source>
</reference>
<organism>
    <name type="scientific">Pediculus humanus subsp. corporis</name>
    <name type="common">Body louse</name>
    <dbReference type="NCBI Taxonomy" id="121224"/>
    <lineage>
        <taxon>Eukaryota</taxon>
        <taxon>Metazoa</taxon>
        <taxon>Ecdysozoa</taxon>
        <taxon>Arthropoda</taxon>
        <taxon>Hexapoda</taxon>
        <taxon>Insecta</taxon>
        <taxon>Pterygota</taxon>
        <taxon>Neoptera</taxon>
        <taxon>Paraneoptera</taxon>
        <taxon>Psocodea</taxon>
        <taxon>Troctomorpha</taxon>
        <taxon>Phthiraptera</taxon>
        <taxon>Anoplura</taxon>
        <taxon>Pediculidae</taxon>
        <taxon>Pediculus</taxon>
    </lineage>
</organism>
<dbReference type="eggNOG" id="KOG4706">
    <property type="taxonomic scope" value="Eukaryota"/>
</dbReference>
<dbReference type="EnsemblMetazoa" id="PHUM311120-RA">
    <property type="protein sequence ID" value="PHUM311120-PA"/>
    <property type="gene ID" value="PHUM311120"/>
</dbReference>
<dbReference type="Proteomes" id="UP000009046">
    <property type="component" value="Unassembled WGS sequence"/>
</dbReference>
<dbReference type="AlphaFoldDB" id="E0VMK0"/>
<dbReference type="PANTHER" id="PTHR13243">
    <property type="entry name" value="HSPC111 PROTEIN-RELATED"/>
    <property type="match status" value="1"/>
</dbReference>
<keyword evidence="4" id="KW-0539">Nucleus</keyword>
<sequence length="139" mass="16786">MSKIKKQKRKQKFQYNLNRKRLCRNKLNKGNISCNKEKHFKKMGLVFDVNNDIKGLNKQVKSIDKLEKIKDEKLENKSQENKLIRVSKRKSHYISKNQLDFLKYLKDKYGDDYEAMVKDKKNYLQLTKKQLITKIKFLN</sequence>
<dbReference type="HOGENOM" id="CLU_115103_0_0_1"/>
<dbReference type="InterPro" id="IPR019002">
    <property type="entry name" value="Ribosome_biogenesis_Nop16"/>
</dbReference>
<dbReference type="GO" id="GO:0005730">
    <property type="term" value="C:nucleolus"/>
    <property type="evidence" value="ECO:0007669"/>
    <property type="project" value="UniProtKB-SubCell"/>
</dbReference>
<dbReference type="VEuPathDB" id="VectorBase:PHUM311120"/>
<evidence type="ECO:0000256" key="3">
    <source>
        <dbReference type="ARBA" id="ARBA00015522"/>
    </source>
</evidence>
<evidence type="ECO:0000256" key="1">
    <source>
        <dbReference type="ARBA" id="ARBA00004604"/>
    </source>
</evidence>
<keyword evidence="7" id="KW-1185">Reference proteome</keyword>
<dbReference type="CTD" id="8235903"/>
<dbReference type="EMBL" id="AAZO01003610">
    <property type="status" value="NOT_ANNOTATED_CDS"/>
    <property type="molecule type" value="Genomic_DNA"/>
</dbReference>
<proteinExistence type="inferred from homology"/>
<evidence type="ECO:0000313" key="7">
    <source>
        <dbReference type="Proteomes" id="UP000009046"/>
    </source>
</evidence>
<dbReference type="InParanoid" id="E0VMK0"/>
<dbReference type="Pfam" id="PF09420">
    <property type="entry name" value="Nop16"/>
    <property type="match status" value="1"/>
</dbReference>
<evidence type="ECO:0000256" key="2">
    <source>
        <dbReference type="ARBA" id="ARBA00008479"/>
    </source>
</evidence>
<dbReference type="STRING" id="121224.E0VMK0"/>
<dbReference type="GO" id="GO:0042273">
    <property type="term" value="P:ribosomal large subunit biogenesis"/>
    <property type="evidence" value="ECO:0007669"/>
    <property type="project" value="TreeGrafter"/>
</dbReference>
<name>E0VMK0_PEDHC</name>
<dbReference type="KEGG" id="phu:Phum_PHUM311120"/>
<comment type="similarity">
    <text evidence="2">Belongs to the NOP16 family.</text>
</comment>
<dbReference type="EMBL" id="DS235313">
    <property type="protein sequence ID" value="EEB14606.1"/>
    <property type="molecule type" value="Genomic_DNA"/>
</dbReference>
<dbReference type="OrthoDB" id="285729at2759"/>
<gene>
    <name evidence="6" type="primary">8235903</name>
    <name evidence="5" type="ORF">Phum_PHUM311120</name>
</gene>
<comment type="subcellular location">
    <subcellularLocation>
        <location evidence="1">Nucleus</location>
        <location evidence="1">Nucleolus</location>
    </subcellularLocation>
</comment>
<evidence type="ECO:0000256" key="4">
    <source>
        <dbReference type="ARBA" id="ARBA00023242"/>
    </source>
</evidence>
<evidence type="ECO:0000313" key="6">
    <source>
        <dbReference type="EnsemblMetazoa" id="PHUM311120-PA"/>
    </source>
</evidence>
<accession>E0VMK0</accession>
<dbReference type="PANTHER" id="PTHR13243:SF1">
    <property type="entry name" value="NUCLEOLAR PROTEIN 16"/>
    <property type="match status" value="1"/>
</dbReference>
<evidence type="ECO:0000313" key="5">
    <source>
        <dbReference type="EMBL" id="EEB14606.1"/>
    </source>
</evidence>
<dbReference type="RefSeq" id="XP_002427344.1">
    <property type="nucleotide sequence ID" value="XM_002427299.1"/>
</dbReference>
<dbReference type="GeneID" id="8235903"/>
<protein>
    <recommendedName>
        <fullName evidence="3">Nucleolar protein 16</fullName>
    </recommendedName>
</protein>
<reference evidence="5" key="1">
    <citation type="submission" date="2007-04" db="EMBL/GenBank/DDBJ databases">
        <title>Annotation of Pediculus humanus corporis strain USDA.</title>
        <authorList>
            <person name="Kirkness E."/>
            <person name="Hannick L."/>
            <person name="Hass B."/>
            <person name="Bruggner R."/>
            <person name="Lawson D."/>
            <person name="Bidwell S."/>
            <person name="Joardar V."/>
            <person name="Caler E."/>
            <person name="Walenz B."/>
            <person name="Inman J."/>
            <person name="Schobel S."/>
            <person name="Galinsky K."/>
            <person name="Amedeo P."/>
            <person name="Strausberg R."/>
        </authorList>
    </citation>
    <scope>NUCLEOTIDE SEQUENCE</scope>
    <source>
        <strain evidence="5">USDA</strain>
    </source>
</reference>
<dbReference type="FunCoup" id="E0VMK0">
    <property type="interactions" value="1340"/>
</dbReference>
<reference evidence="6" key="3">
    <citation type="submission" date="2020-05" db="UniProtKB">
        <authorList>
            <consortium name="EnsemblMetazoa"/>
        </authorList>
    </citation>
    <scope>IDENTIFICATION</scope>
    <source>
        <strain evidence="6">USDA</strain>
    </source>
</reference>